<dbReference type="EMBL" id="FCOX02000112">
    <property type="protein sequence ID" value="SAL06344.1"/>
    <property type="molecule type" value="Genomic_DNA"/>
</dbReference>
<dbReference type="InterPro" id="IPR036390">
    <property type="entry name" value="WH_DNA-bd_sf"/>
</dbReference>
<sequence>MPTLQEKFAGYVGAFIFSRFAVKTRTKASVPDRLKLYEALSENPLSAEQLAEATGTELDPVREWLGRQATRGHIQYDATSQRFWISADQASALSREPGLCFVREGFDVWRSGRLLPR</sequence>
<feature type="domain" description="S-adenosylmethionine-dependent methyltransferase Rv2258c-like winged HTH" evidence="1">
    <location>
        <begin position="29"/>
        <end position="95"/>
    </location>
</feature>
<dbReference type="InterPro" id="IPR048711">
    <property type="entry name" value="WHD_Rv2258c"/>
</dbReference>
<keyword evidence="3" id="KW-1185">Reference proteome</keyword>
<proteinExistence type="predicted"/>
<dbReference type="Pfam" id="PF21320">
    <property type="entry name" value="WHD_Rv2258c"/>
    <property type="match status" value="1"/>
</dbReference>
<evidence type="ECO:0000313" key="3">
    <source>
        <dbReference type="Proteomes" id="UP000071859"/>
    </source>
</evidence>
<reference evidence="2" key="1">
    <citation type="submission" date="2016-01" db="EMBL/GenBank/DDBJ databases">
        <authorList>
            <person name="Peeters C."/>
        </authorList>
    </citation>
    <scope>NUCLEOTIDE SEQUENCE</scope>
    <source>
        <strain evidence="2">LMG 29321</strain>
    </source>
</reference>
<dbReference type="RefSeq" id="WP_157697793.1">
    <property type="nucleotide sequence ID" value="NZ_FCOX02000112.1"/>
</dbReference>
<name>A0A158EHQ1_9BURK</name>
<protein>
    <recommendedName>
        <fullName evidence="1">S-adenosylmethionine-dependent methyltransferase Rv2258c-like winged HTH domain-containing protein</fullName>
    </recommendedName>
</protein>
<gene>
    <name evidence="2" type="ORF">AWB78_08020</name>
</gene>
<dbReference type="AlphaFoldDB" id="A0A158EHQ1"/>
<dbReference type="Proteomes" id="UP000071859">
    <property type="component" value="Unassembled WGS sequence"/>
</dbReference>
<evidence type="ECO:0000313" key="2">
    <source>
        <dbReference type="EMBL" id="SAL06344.1"/>
    </source>
</evidence>
<dbReference type="SUPFAM" id="SSF46785">
    <property type="entry name" value="Winged helix' DNA-binding domain"/>
    <property type="match status" value="1"/>
</dbReference>
<evidence type="ECO:0000259" key="1">
    <source>
        <dbReference type="Pfam" id="PF21320"/>
    </source>
</evidence>
<dbReference type="OrthoDB" id="9108174at2"/>
<comment type="caution">
    <text evidence="2">The sequence shown here is derived from an EMBL/GenBank/DDBJ whole genome shotgun (WGS) entry which is preliminary data.</text>
</comment>
<accession>A0A158EHQ1</accession>
<organism evidence="2 3">
    <name type="scientific">Caballeronia calidae</name>
    <dbReference type="NCBI Taxonomy" id="1777139"/>
    <lineage>
        <taxon>Bacteria</taxon>
        <taxon>Pseudomonadati</taxon>
        <taxon>Pseudomonadota</taxon>
        <taxon>Betaproteobacteria</taxon>
        <taxon>Burkholderiales</taxon>
        <taxon>Burkholderiaceae</taxon>
        <taxon>Caballeronia</taxon>
    </lineage>
</organism>